<feature type="compositionally biased region" description="Basic and acidic residues" evidence="1">
    <location>
        <begin position="454"/>
        <end position="469"/>
    </location>
</feature>
<dbReference type="Proteomes" id="UP000181917">
    <property type="component" value="Unassembled WGS sequence"/>
</dbReference>
<gene>
    <name evidence="2" type="ORF">SAMN04489742_3100</name>
</gene>
<feature type="compositionally biased region" description="Acidic residues" evidence="1">
    <location>
        <begin position="470"/>
        <end position="491"/>
    </location>
</feature>
<dbReference type="OrthoDB" id="4902581at2"/>
<feature type="compositionally biased region" description="Pro residues" evidence="1">
    <location>
        <begin position="512"/>
        <end position="525"/>
    </location>
</feature>
<name>A0A1H1EW89_9MICC</name>
<dbReference type="RefSeq" id="WP_139186797.1">
    <property type="nucleotide sequence ID" value="NZ_CP018863.1"/>
</dbReference>
<dbReference type="EMBL" id="FNKH01000002">
    <property type="protein sequence ID" value="SDQ92426.1"/>
    <property type="molecule type" value="Genomic_DNA"/>
</dbReference>
<evidence type="ECO:0000313" key="2">
    <source>
        <dbReference type="EMBL" id="SDQ92426.1"/>
    </source>
</evidence>
<proteinExistence type="predicted"/>
<accession>A0A1H1EW89</accession>
<dbReference type="AlphaFoldDB" id="A0A1H1EW89"/>
<sequence>MSVFEKRPGMALAAGALALTAVAGSGLCALYLSGTPFVASEQVSVEEKASESAAAKPIFAEIRDMPAEKVLSAALAEPPKGWRPSGTLQRSASQPVPYSCAVNDTAPSVALSRLFSVDGDRVQVVTAAYTAGLGAEVMRQQVEEARSCAGSAVAINESKVGGKDPGVEAHRVFTYKGSSAAQVVSFRRGDVLAFLVGAPDAPLSRIARQLDDHLAAGLKDVCVDQKSVAADASRSPWSAAGYKPYMVKDKVAVRDVPLPTVPAGSGIEAVPLPGPKIKVEYVQPAADPYYAVWPPMPKQMDVPEPPKSPAKAAVTETSIRILAEDKQGPGCGWAFTGMSPMVFDAKAAEQTNAERRREASQKLTAGTQQWQQSVLDYWTAYDKYGQAADDYKDYAKEVRKVNKAWAAIGAEWDAYWVSYAAYESALGVRAQFFRDQENAEWSYLNALAQCEADNRRAAEQPKPKPKPEPEDSDDKDKDEDKEEPKEEEQEQPEVRQVDCDSAIGVPAILDWAPPPVPSEPAPPADPRPENRR</sequence>
<protein>
    <submittedName>
        <fullName evidence="2">Uncharacterized protein</fullName>
    </submittedName>
</protein>
<keyword evidence="3" id="KW-1185">Reference proteome</keyword>
<organism evidence="2 3">
    <name type="scientific">Crystallibacter crystallopoietes</name>
    <dbReference type="NCBI Taxonomy" id="37928"/>
    <lineage>
        <taxon>Bacteria</taxon>
        <taxon>Bacillati</taxon>
        <taxon>Actinomycetota</taxon>
        <taxon>Actinomycetes</taxon>
        <taxon>Micrococcales</taxon>
        <taxon>Micrococcaceae</taxon>
        <taxon>Crystallibacter</taxon>
    </lineage>
</organism>
<evidence type="ECO:0000256" key="1">
    <source>
        <dbReference type="SAM" id="MobiDB-lite"/>
    </source>
</evidence>
<reference evidence="2 3" key="1">
    <citation type="submission" date="2016-10" db="EMBL/GenBank/DDBJ databases">
        <authorList>
            <person name="de Groot N.N."/>
        </authorList>
    </citation>
    <scope>NUCLEOTIDE SEQUENCE [LARGE SCALE GENOMIC DNA]</scope>
    <source>
        <strain evidence="2 3">DSM 20117</strain>
    </source>
</reference>
<feature type="region of interest" description="Disordered" evidence="1">
    <location>
        <begin position="454"/>
        <end position="532"/>
    </location>
</feature>
<dbReference type="STRING" id="37928.SAMN04489742_3100"/>
<evidence type="ECO:0000313" key="3">
    <source>
        <dbReference type="Proteomes" id="UP000181917"/>
    </source>
</evidence>